<dbReference type="InterPro" id="IPR002143">
    <property type="entry name" value="Ribosomal_uL1"/>
</dbReference>
<dbReference type="InterPro" id="IPR016095">
    <property type="entry name" value="Ribosomal_uL1_3-a/b-sand"/>
</dbReference>
<sequence>MLQIGSKVRYCNANRVIFSSALFGRRLLATEAAPIPQAAAPTLTKEQAKKREMKRLALKKAEAKKPANIHPLYMPIPLALRYLRSAEVGRPTQHQTITVTTLVVADKGNAALAGNILFPHPLKQMKIAIFSSNKEKLDELKSKYSKQVKIAGGEDMIADIKSGKIKVDGVNKVFATPEIFPTIASQLGRVLGPKGLMPNLKKQHQNTVGEDLDSLIEENLGQVSFRQRGNSLSVSVGRCNFSDRDILENIIAVRNAFKQSVSSQVAKKPSILGKTTISTTAGPGIVIDFQ</sequence>
<dbReference type="InterPro" id="IPR028364">
    <property type="entry name" value="Ribosomal_uL1/biogenesis"/>
</dbReference>
<dbReference type="GO" id="GO:0006412">
    <property type="term" value="P:translation"/>
    <property type="evidence" value="ECO:0007669"/>
    <property type="project" value="InterPro"/>
</dbReference>
<dbReference type="VEuPathDB" id="FungiDB:GVI51_B01683"/>
<keyword evidence="3" id="KW-0687">Ribonucleoprotein</keyword>
<evidence type="ECO:0000256" key="3">
    <source>
        <dbReference type="ARBA" id="ARBA00023274"/>
    </source>
</evidence>
<comment type="caution">
    <text evidence="4">The sequence shown here is derived from an EMBL/GenBank/DDBJ whole genome shotgun (WGS) entry which is preliminary data.</text>
</comment>
<dbReference type="CDD" id="cd00403">
    <property type="entry name" value="Ribosomal_L1"/>
    <property type="match status" value="1"/>
</dbReference>
<dbReference type="InterPro" id="IPR023674">
    <property type="entry name" value="Ribosomal_uL1-like"/>
</dbReference>
<dbReference type="VEuPathDB" id="FungiDB:B1J91_B01815g"/>
<reference evidence="4 5" key="1">
    <citation type="submission" date="2015-10" db="EMBL/GenBank/DDBJ databases">
        <title>Draft genomes sequences of Candida glabrata isolates 1A, 1B, 2A, 2B, 3A and 3B.</title>
        <authorList>
            <person name="Haavelsrud O.E."/>
            <person name="Gaustad P."/>
        </authorList>
    </citation>
    <scope>NUCLEOTIDE SEQUENCE [LARGE SCALE GENOMIC DNA]</scope>
    <source>
        <strain evidence="4">910700640</strain>
    </source>
</reference>
<dbReference type="PIRSF" id="PIRSF002155">
    <property type="entry name" value="Ribosomal_L1"/>
    <property type="match status" value="1"/>
</dbReference>
<organism evidence="4 5">
    <name type="scientific">Candida glabrata</name>
    <name type="common">Yeast</name>
    <name type="synonym">Torulopsis glabrata</name>
    <dbReference type="NCBI Taxonomy" id="5478"/>
    <lineage>
        <taxon>Eukaryota</taxon>
        <taxon>Fungi</taxon>
        <taxon>Dikarya</taxon>
        <taxon>Ascomycota</taxon>
        <taxon>Saccharomycotina</taxon>
        <taxon>Saccharomycetes</taxon>
        <taxon>Saccharomycetales</taxon>
        <taxon>Saccharomycetaceae</taxon>
        <taxon>Nakaseomyces</taxon>
    </lineage>
</organism>
<dbReference type="GO" id="GO:0003723">
    <property type="term" value="F:RNA binding"/>
    <property type="evidence" value="ECO:0007669"/>
    <property type="project" value="InterPro"/>
</dbReference>
<dbReference type="EMBL" id="LLZZ01000118">
    <property type="protein sequence ID" value="KTB03903.1"/>
    <property type="molecule type" value="Genomic_DNA"/>
</dbReference>
<dbReference type="VEuPathDB" id="FungiDB:CAGL0B01815g"/>
<evidence type="ECO:0000313" key="5">
    <source>
        <dbReference type="Proteomes" id="UP000054886"/>
    </source>
</evidence>
<dbReference type="Pfam" id="PF00687">
    <property type="entry name" value="Ribosomal_L1"/>
    <property type="match status" value="1"/>
</dbReference>
<dbReference type="GO" id="GO:0005762">
    <property type="term" value="C:mitochondrial large ribosomal subunit"/>
    <property type="evidence" value="ECO:0007669"/>
    <property type="project" value="EnsemblFungi"/>
</dbReference>
<protein>
    <submittedName>
        <fullName evidence="4">54S ribosomal protein L1, mitochondrial</fullName>
    </submittedName>
</protein>
<dbReference type="Proteomes" id="UP000054886">
    <property type="component" value="Unassembled WGS sequence"/>
</dbReference>
<dbReference type="Gene3D" id="3.30.190.20">
    <property type="match status" value="1"/>
</dbReference>
<evidence type="ECO:0000256" key="1">
    <source>
        <dbReference type="ARBA" id="ARBA00010531"/>
    </source>
</evidence>
<dbReference type="SUPFAM" id="SSF56808">
    <property type="entry name" value="Ribosomal protein L1"/>
    <property type="match status" value="1"/>
</dbReference>
<gene>
    <name evidence="4" type="ORF">AO440_000239</name>
</gene>
<dbReference type="AlphaFoldDB" id="A0A0W0D1B0"/>
<accession>A0A0W0D1B0</accession>
<proteinExistence type="inferred from homology"/>
<dbReference type="VEuPathDB" id="FungiDB:GWK60_B01639"/>
<evidence type="ECO:0000256" key="2">
    <source>
        <dbReference type="ARBA" id="ARBA00022980"/>
    </source>
</evidence>
<dbReference type="Gene3D" id="3.40.50.790">
    <property type="match status" value="1"/>
</dbReference>
<name>A0A0W0D1B0_CANGB</name>
<dbReference type="GO" id="GO:0003735">
    <property type="term" value="F:structural constituent of ribosome"/>
    <property type="evidence" value="ECO:0007669"/>
    <property type="project" value="EnsemblFungi"/>
</dbReference>
<keyword evidence="2 4" id="KW-0689">Ribosomal protein</keyword>
<dbReference type="PANTHER" id="PTHR36427">
    <property type="entry name" value="54S RIBOSOMAL PROTEIN L1, MITOCHONDRIAL"/>
    <property type="match status" value="1"/>
</dbReference>
<dbReference type="PANTHER" id="PTHR36427:SF3">
    <property type="entry name" value="LARGE RIBOSOMAL SUBUNIT PROTEIN UL1M"/>
    <property type="match status" value="1"/>
</dbReference>
<comment type="similarity">
    <text evidence="1">Belongs to the universal ribosomal protein uL1 family.</text>
</comment>
<evidence type="ECO:0000313" key="4">
    <source>
        <dbReference type="EMBL" id="KTB03903.1"/>
    </source>
</evidence>